<dbReference type="EMBL" id="JAPYKO010000004">
    <property type="protein sequence ID" value="MEI9402347.1"/>
    <property type="molecule type" value="Genomic_DNA"/>
</dbReference>
<gene>
    <name evidence="7" type="ORF">O7A05_09240</name>
</gene>
<evidence type="ECO:0000313" key="8">
    <source>
        <dbReference type="Proteomes" id="UP001366503"/>
    </source>
</evidence>
<dbReference type="Proteomes" id="UP001366503">
    <property type="component" value="Unassembled WGS sequence"/>
</dbReference>
<accession>A0ABU8K9S3</accession>
<feature type="domain" description="DNA methylase N-4/N-6" evidence="6">
    <location>
        <begin position="404"/>
        <end position="500"/>
    </location>
</feature>
<dbReference type="PRINTS" id="PR00508">
    <property type="entry name" value="S21N4MTFRASE"/>
</dbReference>
<evidence type="ECO:0000313" key="7">
    <source>
        <dbReference type="EMBL" id="MEI9402347.1"/>
    </source>
</evidence>
<dbReference type="InterPro" id="IPR002941">
    <property type="entry name" value="DNA_methylase_N4/N6"/>
</dbReference>
<comment type="catalytic activity">
    <reaction evidence="4">
        <text>a 2'-deoxyadenosine in DNA + S-adenosyl-L-methionine = an N(6)-methyl-2'-deoxyadenosine in DNA + S-adenosyl-L-homocysteine + H(+)</text>
        <dbReference type="Rhea" id="RHEA:15197"/>
        <dbReference type="Rhea" id="RHEA-COMP:12418"/>
        <dbReference type="Rhea" id="RHEA-COMP:12419"/>
        <dbReference type="ChEBI" id="CHEBI:15378"/>
        <dbReference type="ChEBI" id="CHEBI:57856"/>
        <dbReference type="ChEBI" id="CHEBI:59789"/>
        <dbReference type="ChEBI" id="CHEBI:90615"/>
        <dbReference type="ChEBI" id="CHEBI:90616"/>
        <dbReference type="EC" id="2.1.1.72"/>
    </reaction>
</comment>
<evidence type="ECO:0000256" key="5">
    <source>
        <dbReference type="SAM" id="MobiDB-lite"/>
    </source>
</evidence>
<feature type="region of interest" description="Disordered" evidence="5">
    <location>
        <begin position="335"/>
        <end position="359"/>
    </location>
</feature>
<dbReference type="InterPro" id="IPR029063">
    <property type="entry name" value="SAM-dependent_MTases_sf"/>
</dbReference>
<keyword evidence="8" id="KW-1185">Reference proteome</keyword>
<dbReference type="Pfam" id="PF01555">
    <property type="entry name" value="N6_N4_Mtase"/>
    <property type="match status" value="1"/>
</dbReference>
<keyword evidence="2" id="KW-0489">Methyltransferase</keyword>
<sequence length="549" mass="59664">MKNRTEFLDGRVVLLGGDCFARLDDIPEGSVDAVCCDPPYHLTSIVARFGAEDAAPSEPKEGSAGVFARSSAGFMGKTWDGGDIAFRSDLWAKVLRVLKPGGYLVAFSGTRTYHDMASAIARAGFEVRDNILNMLASDTPVVRFLETLSSAQVEAFFRCIEDSQFGGMLAWCYGTGFPKNHSVSKGIDDHLFRQWLDERAEVRARYDRLIKWAKSRDKRKVSKGLRGRIDKAFRRKGGFLGHFLGTETLVNDMRNSALLSAGKGEERPAYERDIYSHGTPEAAEWDGWGTALKPAWEPICLARKPMIGTVAENTLAHGTGGINVDACRIDAEKPTGWGGKAGGGNTWNESNSGLGKEGEARPVDGRYPANILHDGSAEVVAAFPDASGQKGAVGPEHGERKRNNVYNPIGARDPFPPRLDAGSASRFFYSAKADGDDRLGSKHPTVKPVDLMRWLVRLICHKGGTVLDPFAGTGTTGEAAFWEGCNAILIEREEEYQADIAKRMSLMLAGPETKKRARTEIEPAEGLPLFGDDTVAHVSQINARKAVAA</sequence>
<organism evidence="7 8">
    <name type="scientific">Mesorhizobium argentiipisi</name>
    <dbReference type="NCBI Taxonomy" id="3015175"/>
    <lineage>
        <taxon>Bacteria</taxon>
        <taxon>Pseudomonadati</taxon>
        <taxon>Pseudomonadota</taxon>
        <taxon>Alphaproteobacteria</taxon>
        <taxon>Hyphomicrobiales</taxon>
        <taxon>Phyllobacteriaceae</taxon>
        <taxon>Mesorhizobium</taxon>
    </lineage>
</organism>
<evidence type="ECO:0000256" key="3">
    <source>
        <dbReference type="ARBA" id="ARBA00022679"/>
    </source>
</evidence>
<comment type="caution">
    <text evidence="7">The sequence shown here is derived from an EMBL/GenBank/DDBJ whole genome shotgun (WGS) entry which is preliminary data.</text>
</comment>
<protein>
    <recommendedName>
        <fullName evidence="1">site-specific DNA-methyltransferase (adenine-specific)</fullName>
        <ecNumber evidence="1">2.1.1.72</ecNumber>
    </recommendedName>
</protein>
<evidence type="ECO:0000259" key="6">
    <source>
        <dbReference type="Pfam" id="PF01555"/>
    </source>
</evidence>
<reference evidence="7 8" key="1">
    <citation type="submission" date="2022-12" db="EMBL/GenBank/DDBJ databases">
        <authorList>
            <person name="Muema E."/>
        </authorList>
    </citation>
    <scope>NUCLEOTIDE SEQUENCE [LARGE SCALE GENOMIC DNA]</scope>
    <source>
        <strain evidence="8">1330</strain>
    </source>
</reference>
<dbReference type="InterPro" id="IPR001091">
    <property type="entry name" value="RM_Methyltransferase"/>
</dbReference>
<evidence type="ECO:0000256" key="4">
    <source>
        <dbReference type="ARBA" id="ARBA00047942"/>
    </source>
</evidence>
<proteinExistence type="predicted"/>
<dbReference type="SUPFAM" id="SSF53335">
    <property type="entry name" value="S-adenosyl-L-methionine-dependent methyltransferases"/>
    <property type="match status" value="1"/>
</dbReference>
<name>A0ABU8K9S3_9HYPH</name>
<feature type="compositionally biased region" description="Gly residues" evidence="5">
    <location>
        <begin position="336"/>
        <end position="345"/>
    </location>
</feature>
<feature type="region of interest" description="Disordered" evidence="5">
    <location>
        <begin position="388"/>
        <end position="414"/>
    </location>
</feature>
<evidence type="ECO:0000256" key="1">
    <source>
        <dbReference type="ARBA" id="ARBA00011900"/>
    </source>
</evidence>
<evidence type="ECO:0000256" key="2">
    <source>
        <dbReference type="ARBA" id="ARBA00022603"/>
    </source>
</evidence>
<dbReference type="RefSeq" id="WP_337092687.1">
    <property type="nucleotide sequence ID" value="NZ_JAPYKO010000004.1"/>
</dbReference>
<dbReference type="EC" id="2.1.1.72" evidence="1"/>
<dbReference type="Gene3D" id="3.40.50.150">
    <property type="entry name" value="Vaccinia Virus protein VP39"/>
    <property type="match status" value="2"/>
</dbReference>
<keyword evidence="3" id="KW-0808">Transferase</keyword>